<name>A0A1Q9BSI8_SYMMI</name>
<feature type="non-terminal residue" evidence="1">
    <location>
        <position position="1"/>
    </location>
</feature>
<dbReference type="Proteomes" id="UP000186817">
    <property type="component" value="Unassembled WGS sequence"/>
</dbReference>
<gene>
    <name evidence="1" type="ORF">AK812_SmicGene47079</name>
</gene>
<dbReference type="AlphaFoldDB" id="A0A1Q9BSI8"/>
<dbReference type="EMBL" id="LSRX01005087">
    <property type="protein sequence ID" value="OLP73627.1"/>
    <property type="molecule type" value="Genomic_DNA"/>
</dbReference>
<accession>A0A1Q9BSI8</accession>
<protein>
    <submittedName>
        <fullName evidence="1">Uncharacterized protein</fullName>
    </submittedName>
</protein>
<proteinExistence type="predicted"/>
<keyword evidence="2" id="KW-1185">Reference proteome</keyword>
<dbReference type="OrthoDB" id="433254at2759"/>
<evidence type="ECO:0000313" key="1">
    <source>
        <dbReference type="EMBL" id="OLP73627.1"/>
    </source>
</evidence>
<reference evidence="1 2" key="1">
    <citation type="submission" date="2016-02" db="EMBL/GenBank/DDBJ databases">
        <title>Genome analysis of coral dinoflagellate symbionts highlights evolutionary adaptations to a symbiotic lifestyle.</title>
        <authorList>
            <person name="Aranda M."/>
            <person name="Li Y."/>
            <person name="Liew Y.J."/>
            <person name="Baumgarten S."/>
            <person name="Simakov O."/>
            <person name="Wilson M."/>
            <person name="Piel J."/>
            <person name="Ashoor H."/>
            <person name="Bougouffa S."/>
            <person name="Bajic V.B."/>
            <person name="Ryu T."/>
            <person name="Ravasi T."/>
            <person name="Bayer T."/>
            <person name="Micklem G."/>
            <person name="Kim H."/>
            <person name="Bhak J."/>
            <person name="Lajeunesse T.C."/>
            <person name="Voolstra C.R."/>
        </authorList>
    </citation>
    <scope>NUCLEOTIDE SEQUENCE [LARGE SCALE GENOMIC DNA]</scope>
    <source>
        <strain evidence="1 2">CCMP2467</strain>
    </source>
</reference>
<sequence>SWALINGNYVIDRTWIAQVDYGLVQAASSLDYGDDQVATVPTDAQCEAREFLVNWSSPFEERDVEISERGEPIDTLGRYVLERHGRTEYELKKWKSSIRSIVASSLEGREAGGKITDQIRSFRFENRFNAGTRVS</sequence>
<comment type="caution">
    <text evidence="1">The sequence shown here is derived from an EMBL/GenBank/DDBJ whole genome shotgun (WGS) entry which is preliminary data.</text>
</comment>
<evidence type="ECO:0000313" key="2">
    <source>
        <dbReference type="Proteomes" id="UP000186817"/>
    </source>
</evidence>
<organism evidence="1 2">
    <name type="scientific">Symbiodinium microadriaticum</name>
    <name type="common">Dinoflagellate</name>
    <name type="synonym">Zooxanthella microadriatica</name>
    <dbReference type="NCBI Taxonomy" id="2951"/>
    <lineage>
        <taxon>Eukaryota</taxon>
        <taxon>Sar</taxon>
        <taxon>Alveolata</taxon>
        <taxon>Dinophyceae</taxon>
        <taxon>Suessiales</taxon>
        <taxon>Symbiodiniaceae</taxon>
        <taxon>Symbiodinium</taxon>
    </lineage>
</organism>